<keyword evidence="2" id="KW-0808">Transferase</keyword>
<dbReference type="Proteomes" id="UP001218218">
    <property type="component" value="Unassembled WGS sequence"/>
</dbReference>
<dbReference type="GO" id="GO:0005524">
    <property type="term" value="F:ATP binding"/>
    <property type="evidence" value="ECO:0007669"/>
    <property type="project" value="UniProtKB-KW"/>
</dbReference>
<evidence type="ECO:0000313" key="8">
    <source>
        <dbReference type="Proteomes" id="UP001218218"/>
    </source>
</evidence>
<feature type="non-terminal residue" evidence="7">
    <location>
        <position position="1"/>
    </location>
</feature>
<protein>
    <recommendedName>
        <fullName evidence="6">AGC-kinase C-terminal domain-containing protein</fullName>
    </recommendedName>
</protein>
<evidence type="ECO:0000256" key="5">
    <source>
        <dbReference type="ARBA" id="ARBA00022840"/>
    </source>
</evidence>
<evidence type="ECO:0000259" key="6">
    <source>
        <dbReference type="PROSITE" id="PS51285"/>
    </source>
</evidence>
<sequence length="59" mass="6853">KTHPFFFGADWNSLRHIEPPFGPHLQIDTSYFPTEEFGNVAEQMEQVEGISREKDIAFL</sequence>
<name>A0AAD7E7F8_9AGAR</name>
<keyword evidence="4" id="KW-0418">Kinase</keyword>
<keyword evidence="1" id="KW-0723">Serine/threonine-protein kinase</keyword>
<evidence type="ECO:0000256" key="4">
    <source>
        <dbReference type="ARBA" id="ARBA00022777"/>
    </source>
</evidence>
<accession>A0AAD7E7F8</accession>
<dbReference type="AlphaFoldDB" id="A0AAD7E7F8"/>
<evidence type="ECO:0000256" key="1">
    <source>
        <dbReference type="ARBA" id="ARBA00022527"/>
    </source>
</evidence>
<dbReference type="GO" id="GO:0004674">
    <property type="term" value="F:protein serine/threonine kinase activity"/>
    <property type="evidence" value="ECO:0007669"/>
    <property type="project" value="UniProtKB-KW"/>
</dbReference>
<keyword evidence="8" id="KW-1185">Reference proteome</keyword>
<dbReference type="EMBL" id="JARIHO010000125">
    <property type="protein sequence ID" value="KAJ7301856.1"/>
    <property type="molecule type" value="Genomic_DNA"/>
</dbReference>
<dbReference type="PROSITE" id="PS51285">
    <property type="entry name" value="AGC_KINASE_CTER"/>
    <property type="match status" value="1"/>
</dbReference>
<comment type="caution">
    <text evidence="7">The sequence shown here is derived from an EMBL/GenBank/DDBJ whole genome shotgun (WGS) entry which is preliminary data.</text>
</comment>
<evidence type="ECO:0000313" key="7">
    <source>
        <dbReference type="EMBL" id="KAJ7301856.1"/>
    </source>
</evidence>
<keyword evidence="3" id="KW-0547">Nucleotide-binding</keyword>
<evidence type="ECO:0000256" key="3">
    <source>
        <dbReference type="ARBA" id="ARBA00022741"/>
    </source>
</evidence>
<keyword evidence="5" id="KW-0067">ATP-binding</keyword>
<evidence type="ECO:0000256" key="2">
    <source>
        <dbReference type="ARBA" id="ARBA00022679"/>
    </source>
</evidence>
<gene>
    <name evidence="7" type="ORF">DFH08DRAFT_670405</name>
</gene>
<organism evidence="7 8">
    <name type="scientific">Mycena albidolilacea</name>
    <dbReference type="NCBI Taxonomy" id="1033008"/>
    <lineage>
        <taxon>Eukaryota</taxon>
        <taxon>Fungi</taxon>
        <taxon>Dikarya</taxon>
        <taxon>Basidiomycota</taxon>
        <taxon>Agaricomycotina</taxon>
        <taxon>Agaricomycetes</taxon>
        <taxon>Agaricomycetidae</taxon>
        <taxon>Agaricales</taxon>
        <taxon>Marasmiineae</taxon>
        <taxon>Mycenaceae</taxon>
        <taxon>Mycena</taxon>
    </lineage>
</organism>
<reference evidence="7" key="1">
    <citation type="submission" date="2023-03" db="EMBL/GenBank/DDBJ databases">
        <title>Massive genome expansion in bonnet fungi (Mycena s.s.) driven by repeated elements and novel gene families across ecological guilds.</title>
        <authorList>
            <consortium name="Lawrence Berkeley National Laboratory"/>
            <person name="Harder C.B."/>
            <person name="Miyauchi S."/>
            <person name="Viragh M."/>
            <person name="Kuo A."/>
            <person name="Thoen E."/>
            <person name="Andreopoulos B."/>
            <person name="Lu D."/>
            <person name="Skrede I."/>
            <person name="Drula E."/>
            <person name="Henrissat B."/>
            <person name="Morin E."/>
            <person name="Kohler A."/>
            <person name="Barry K."/>
            <person name="LaButti K."/>
            <person name="Morin E."/>
            <person name="Salamov A."/>
            <person name="Lipzen A."/>
            <person name="Mereny Z."/>
            <person name="Hegedus B."/>
            <person name="Baldrian P."/>
            <person name="Stursova M."/>
            <person name="Weitz H."/>
            <person name="Taylor A."/>
            <person name="Grigoriev I.V."/>
            <person name="Nagy L.G."/>
            <person name="Martin F."/>
            <person name="Kauserud H."/>
        </authorList>
    </citation>
    <scope>NUCLEOTIDE SEQUENCE</scope>
    <source>
        <strain evidence="7">CBHHK002</strain>
    </source>
</reference>
<feature type="non-terminal residue" evidence="7">
    <location>
        <position position="59"/>
    </location>
</feature>
<feature type="domain" description="AGC-kinase C-terminal" evidence="6">
    <location>
        <begin position="7"/>
        <end position="59"/>
    </location>
</feature>
<proteinExistence type="predicted"/>
<dbReference type="InterPro" id="IPR000961">
    <property type="entry name" value="AGC-kinase_C"/>
</dbReference>